<dbReference type="RefSeq" id="WP_344798035.1">
    <property type="nucleotide sequence ID" value="NZ_BAABBN010000007.1"/>
</dbReference>
<dbReference type="Pfam" id="PF13280">
    <property type="entry name" value="WYL"/>
    <property type="match status" value="1"/>
</dbReference>
<dbReference type="Pfam" id="PF26107">
    <property type="entry name" value="BrxR_CTD"/>
    <property type="match status" value="1"/>
</dbReference>
<dbReference type="Proteomes" id="UP001501565">
    <property type="component" value="Unassembled WGS sequence"/>
</dbReference>
<protein>
    <submittedName>
        <fullName evidence="4">YafY family protein</fullName>
    </submittedName>
</protein>
<evidence type="ECO:0000259" key="3">
    <source>
        <dbReference type="Pfam" id="PF26109"/>
    </source>
</evidence>
<comment type="caution">
    <text evidence="4">The sequence shown here is derived from an EMBL/GenBank/DDBJ whole genome shotgun (WGS) entry which is preliminary data.</text>
</comment>
<dbReference type="InterPro" id="IPR051534">
    <property type="entry name" value="CBASS_pafABC_assoc_protein"/>
</dbReference>
<reference evidence="5" key="1">
    <citation type="journal article" date="2019" name="Int. J. Syst. Evol. Microbiol.">
        <title>The Global Catalogue of Microorganisms (GCM) 10K type strain sequencing project: providing services to taxonomists for standard genome sequencing and annotation.</title>
        <authorList>
            <consortium name="The Broad Institute Genomics Platform"/>
            <consortium name="The Broad Institute Genome Sequencing Center for Infectious Disease"/>
            <person name="Wu L."/>
            <person name="Ma J."/>
        </authorList>
    </citation>
    <scope>NUCLEOTIDE SEQUENCE [LARGE SCALE GENOMIC DNA]</scope>
    <source>
        <strain evidence="5">JCM 17551</strain>
    </source>
</reference>
<evidence type="ECO:0000313" key="4">
    <source>
        <dbReference type="EMBL" id="GAA3923804.1"/>
    </source>
</evidence>
<sequence length="270" mass="31442">MPASKQNKRDTQFQFIDLVLAYEGEISNARIRERFDLANVQASRIISSYKEAYPNNIELKSGKGRGNYSIGKDFIPMHSKLTIGNYFNTLSSEKVHCPFEKVEFDFTNIKPSTFRLLHQSISSKQTLNVFYRSMRQPEGSWRMIYPTAYVFAGKRWHIRAYDDDSQEYRDFNIARIEKIEPGIVVSELPPDEYWKSYVELTILPHPELSESQALLIRDELFSGAASRKVTTRKALVQYVIRELELATDLESDKPPHFQIYLHSEKLVERS</sequence>
<proteinExistence type="predicted"/>
<name>A0ABP7MI81_9GAMM</name>
<dbReference type="InterPro" id="IPR059019">
    <property type="entry name" value="WHD_CapW"/>
</dbReference>
<evidence type="ECO:0000259" key="1">
    <source>
        <dbReference type="Pfam" id="PF13280"/>
    </source>
</evidence>
<accession>A0ABP7MI81</accession>
<feature type="domain" description="DNA-binding transcriptional repressor CapW winged helix-turn-helix" evidence="3">
    <location>
        <begin position="11"/>
        <end position="91"/>
    </location>
</feature>
<dbReference type="PANTHER" id="PTHR34580:SF3">
    <property type="entry name" value="PROTEIN PAFB"/>
    <property type="match status" value="1"/>
</dbReference>
<gene>
    <name evidence="4" type="ORF">GCM10022277_19510</name>
</gene>
<evidence type="ECO:0000313" key="5">
    <source>
        <dbReference type="Proteomes" id="UP001501565"/>
    </source>
</evidence>
<dbReference type="InterPro" id="IPR026881">
    <property type="entry name" value="WYL_dom"/>
</dbReference>
<feature type="domain" description="DNA-binding transcriptional repressor CapW C-terminal dimerisation" evidence="2">
    <location>
        <begin position="198"/>
        <end position="264"/>
    </location>
</feature>
<evidence type="ECO:0000259" key="2">
    <source>
        <dbReference type="Pfam" id="PF26107"/>
    </source>
</evidence>
<dbReference type="PROSITE" id="PS52050">
    <property type="entry name" value="WYL"/>
    <property type="match status" value="1"/>
</dbReference>
<dbReference type="EMBL" id="BAABBN010000007">
    <property type="protein sequence ID" value="GAA3923804.1"/>
    <property type="molecule type" value="Genomic_DNA"/>
</dbReference>
<dbReference type="PANTHER" id="PTHR34580">
    <property type="match status" value="1"/>
</dbReference>
<dbReference type="InterPro" id="IPR059020">
    <property type="entry name" value="CapW_CTD"/>
</dbReference>
<dbReference type="Pfam" id="PF26109">
    <property type="entry name" value="WHD_BrxR"/>
    <property type="match status" value="1"/>
</dbReference>
<organism evidence="4 5">
    <name type="scientific">Litoribacillus peritrichatus</name>
    <dbReference type="NCBI Taxonomy" id="718191"/>
    <lineage>
        <taxon>Bacteria</taxon>
        <taxon>Pseudomonadati</taxon>
        <taxon>Pseudomonadota</taxon>
        <taxon>Gammaproteobacteria</taxon>
        <taxon>Oceanospirillales</taxon>
        <taxon>Oceanospirillaceae</taxon>
        <taxon>Litoribacillus</taxon>
    </lineage>
</organism>
<keyword evidence="5" id="KW-1185">Reference proteome</keyword>
<feature type="domain" description="WYL" evidence="1">
    <location>
        <begin position="113"/>
        <end position="180"/>
    </location>
</feature>